<comment type="caution">
    <text evidence="1">The sequence shown here is derived from an EMBL/GenBank/DDBJ whole genome shotgun (WGS) entry which is preliminary data.</text>
</comment>
<sequence>VQYHHHNHTHSPQMQHCELKQKYYHCVVASVVANHAS</sequence>
<organism evidence="1 2">
    <name type="scientific">Trifolium medium</name>
    <dbReference type="NCBI Taxonomy" id="97028"/>
    <lineage>
        <taxon>Eukaryota</taxon>
        <taxon>Viridiplantae</taxon>
        <taxon>Streptophyta</taxon>
        <taxon>Embryophyta</taxon>
        <taxon>Tracheophyta</taxon>
        <taxon>Spermatophyta</taxon>
        <taxon>Magnoliopsida</taxon>
        <taxon>eudicotyledons</taxon>
        <taxon>Gunneridae</taxon>
        <taxon>Pentapetalae</taxon>
        <taxon>rosids</taxon>
        <taxon>fabids</taxon>
        <taxon>Fabales</taxon>
        <taxon>Fabaceae</taxon>
        <taxon>Papilionoideae</taxon>
        <taxon>50 kb inversion clade</taxon>
        <taxon>NPAAA clade</taxon>
        <taxon>Hologalegina</taxon>
        <taxon>IRL clade</taxon>
        <taxon>Trifolieae</taxon>
        <taxon>Trifolium</taxon>
    </lineage>
</organism>
<feature type="non-terminal residue" evidence="1">
    <location>
        <position position="1"/>
    </location>
</feature>
<keyword evidence="2" id="KW-1185">Reference proteome</keyword>
<dbReference type="AlphaFoldDB" id="A0A392V8I0"/>
<dbReference type="EMBL" id="LXQA011062544">
    <property type="protein sequence ID" value="MCI83241.1"/>
    <property type="molecule type" value="Genomic_DNA"/>
</dbReference>
<protein>
    <submittedName>
        <fullName evidence="1">Uncharacterized protein</fullName>
    </submittedName>
</protein>
<evidence type="ECO:0000313" key="1">
    <source>
        <dbReference type="EMBL" id="MCI83241.1"/>
    </source>
</evidence>
<accession>A0A392V8I0</accession>
<name>A0A392V8I0_9FABA</name>
<proteinExistence type="predicted"/>
<evidence type="ECO:0000313" key="2">
    <source>
        <dbReference type="Proteomes" id="UP000265520"/>
    </source>
</evidence>
<reference evidence="1 2" key="1">
    <citation type="journal article" date="2018" name="Front. Plant Sci.">
        <title>Red Clover (Trifolium pratense) and Zigzag Clover (T. medium) - A Picture of Genomic Similarities and Differences.</title>
        <authorList>
            <person name="Dluhosova J."/>
            <person name="Istvanek J."/>
            <person name="Nedelnik J."/>
            <person name="Repkova J."/>
        </authorList>
    </citation>
    <scope>NUCLEOTIDE SEQUENCE [LARGE SCALE GENOMIC DNA]</scope>
    <source>
        <strain evidence="2">cv. 10/8</strain>
        <tissue evidence="1">Leaf</tissue>
    </source>
</reference>
<dbReference type="Proteomes" id="UP000265520">
    <property type="component" value="Unassembled WGS sequence"/>
</dbReference>